<gene>
    <name evidence="4" type="ORF">EQM06_06710</name>
</gene>
<proteinExistence type="predicted"/>
<evidence type="ECO:0000313" key="5">
    <source>
        <dbReference type="Proteomes" id="UP000287601"/>
    </source>
</evidence>
<evidence type="ECO:0000313" key="4">
    <source>
        <dbReference type="EMBL" id="QAT42951.1"/>
    </source>
</evidence>
<name>A0A410PVH9_9FIRM</name>
<keyword evidence="5" id="KW-1185">Reference proteome</keyword>
<dbReference type="PROSITE" id="PS51186">
    <property type="entry name" value="GNAT"/>
    <property type="match status" value="1"/>
</dbReference>
<dbReference type="SUPFAM" id="SSF55729">
    <property type="entry name" value="Acyl-CoA N-acyltransferases (Nat)"/>
    <property type="match status" value="1"/>
</dbReference>
<protein>
    <submittedName>
        <fullName evidence="4">GNAT family N-acetyltransferase</fullName>
    </submittedName>
</protein>
<dbReference type="Gene3D" id="3.40.630.30">
    <property type="match status" value="1"/>
</dbReference>
<dbReference type="Pfam" id="PF00583">
    <property type="entry name" value="Acetyltransf_1"/>
    <property type="match status" value="1"/>
</dbReference>
<dbReference type="RefSeq" id="WP_128745600.1">
    <property type="nucleotide sequence ID" value="NZ_CP035281.1"/>
</dbReference>
<dbReference type="GO" id="GO:0008080">
    <property type="term" value="F:N-acetyltransferase activity"/>
    <property type="evidence" value="ECO:0007669"/>
    <property type="project" value="UniProtKB-ARBA"/>
</dbReference>
<dbReference type="OrthoDB" id="9800962at2"/>
<accession>A0A410PVH9</accession>
<sequence length="160" mass="18197">MIIRRVEKEDLDELVRVENLCFPKEEAATRASFEYRIAAFPESFYVAVEGDEIIGIVNGCVSDKEAISDELFEPEGGHDPNGKNQMIFGLLVDPRYQRKGIAAQLMNHFMEVARQAGRKKMVLTCKERLIHYYEKFGYVNQGVSKSTHGGAVWYDMVADL</sequence>
<dbReference type="KEGG" id="amij:EQM06_06710"/>
<dbReference type="InterPro" id="IPR000182">
    <property type="entry name" value="GNAT_dom"/>
</dbReference>
<dbReference type="EMBL" id="CP035281">
    <property type="protein sequence ID" value="QAT42951.1"/>
    <property type="molecule type" value="Genomic_DNA"/>
</dbReference>
<evidence type="ECO:0000256" key="2">
    <source>
        <dbReference type="ARBA" id="ARBA00023315"/>
    </source>
</evidence>
<dbReference type="PANTHER" id="PTHR10908">
    <property type="entry name" value="SEROTONIN N-ACETYLTRANSFERASE"/>
    <property type="match status" value="1"/>
</dbReference>
<evidence type="ECO:0000256" key="1">
    <source>
        <dbReference type="ARBA" id="ARBA00022679"/>
    </source>
</evidence>
<reference evidence="4 5" key="1">
    <citation type="submission" date="2019-01" db="EMBL/GenBank/DDBJ databases">
        <title>Draft genomes of a novel of Aminipila strains.</title>
        <authorList>
            <person name="Ma S."/>
        </authorList>
    </citation>
    <scope>NUCLEOTIDE SEQUENCE [LARGE SCALE GENOMIC DNA]</scope>
    <source>
        <strain evidence="5">JN-39</strain>
    </source>
</reference>
<dbReference type="InterPro" id="IPR016181">
    <property type="entry name" value="Acyl_CoA_acyltransferase"/>
</dbReference>
<keyword evidence="2" id="KW-0012">Acyltransferase</keyword>
<evidence type="ECO:0000259" key="3">
    <source>
        <dbReference type="PROSITE" id="PS51186"/>
    </source>
</evidence>
<dbReference type="PANTHER" id="PTHR10908:SF0">
    <property type="entry name" value="SEROTONIN N-ACETYLTRANSFERASE"/>
    <property type="match status" value="1"/>
</dbReference>
<keyword evidence="1 4" id="KW-0808">Transferase</keyword>
<organism evidence="4 5">
    <name type="scientific">Aminipila luticellarii</name>
    <dbReference type="NCBI Taxonomy" id="2507160"/>
    <lineage>
        <taxon>Bacteria</taxon>
        <taxon>Bacillati</taxon>
        <taxon>Bacillota</taxon>
        <taxon>Clostridia</taxon>
        <taxon>Peptostreptococcales</taxon>
        <taxon>Anaerovoracaceae</taxon>
        <taxon>Aminipila</taxon>
    </lineage>
</organism>
<dbReference type="Proteomes" id="UP000287601">
    <property type="component" value="Chromosome"/>
</dbReference>
<dbReference type="AlphaFoldDB" id="A0A410PVH9"/>
<dbReference type="CDD" id="cd04301">
    <property type="entry name" value="NAT_SF"/>
    <property type="match status" value="1"/>
</dbReference>
<dbReference type="InterPro" id="IPR051635">
    <property type="entry name" value="SNAT-like"/>
</dbReference>
<feature type="domain" description="N-acetyltransferase" evidence="3">
    <location>
        <begin position="1"/>
        <end position="159"/>
    </location>
</feature>